<proteinExistence type="inferred from homology"/>
<dbReference type="CDD" id="cd01318">
    <property type="entry name" value="DHOase_IIb"/>
    <property type="match status" value="1"/>
</dbReference>
<dbReference type="RefSeq" id="WP_011018900.1">
    <property type="nucleotide sequence ID" value="NZ_DUJS01000004.1"/>
</dbReference>
<dbReference type="AlphaFoldDB" id="A0A832WKN2"/>
<evidence type="ECO:0000256" key="2">
    <source>
        <dbReference type="HAMAP-Rule" id="MF_00220"/>
    </source>
</evidence>
<keyword evidence="1 2" id="KW-0665">Pyrimidine biosynthesis</keyword>
<dbReference type="EMBL" id="DUJS01000004">
    <property type="protein sequence ID" value="HII70310.1"/>
    <property type="molecule type" value="Genomic_DNA"/>
</dbReference>
<dbReference type="EC" id="3.5.2.3" evidence="2"/>
<feature type="binding site" evidence="2">
    <location>
        <position position="146"/>
    </location>
    <ligand>
        <name>Zn(2+)</name>
        <dbReference type="ChEBI" id="CHEBI:29105"/>
        <label>1</label>
    </ligand>
</feature>
<evidence type="ECO:0000259" key="4">
    <source>
        <dbReference type="Pfam" id="PF12890"/>
    </source>
</evidence>
<feature type="domain" description="Dihydroorotase catalytic" evidence="4">
    <location>
        <begin position="52"/>
        <end position="145"/>
    </location>
</feature>
<dbReference type="InterPro" id="IPR032466">
    <property type="entry name" value="Metal_Hydrolase"/>
</dbReference>
<feature type="binding site" evidence="2">
    <location>
        <position position="297"/>
    </location>
    <ligand>
        <name>Zn(2+)</name>
        <dbReference type="ChEBI" id="CHEBI:29105"/>
        <label>1</label>
    </ligand>
</feature>
<feature type="binding site" evidence="2">
    <location>
        <position position="95"/>
    </location>
    <ligand>
        <name>substrate</name>
    </ligand>
</feature>
<comment type="cofactor">
    <cofactor evidence="2">
        <name>Zn(2+)</name>
        <dbReference type="ChEBI" id="CHEBI:29105"/>
    </cofactor>
    <text evidence="2">Binds 2 Zn(2+) ions per subunit.</text>
</comment>
<comment type="caution">
    <text evidence="2">Lacks conserved residue(s) required for the propagation of feature annotation.</text>
</comment>
<comment type="pathway">
    <text evidence="2">Pyrimidine metabolism; UMP biosynthesis via de novo pathway; (S)-dihydroorotate from bicarbonate: step 3/3.</text>
</comment>
<feature type="binding site" evidence="2">
    <location>
        <begin position="63"/>
        <end position="65"/>
    </location>
    <ligand>
        <name>substrate</name>
    </ligand>
</feature>
<dbReference type="Gene3D" id="2.30.40.10">
    <property type="entry name" value="Urease, subunit C, domain 1"/>
    <property type="match status" value="1"/>
</dbReference>
<keyword evidence="2" id="KW-0862">Zinc</keyword>
<keyword evidence="2" id="KW-0479">Metal-binding</keyword>
<dbReference type="InterPro" id="IPR024403">
    <property type="entry name" value="DHOase_cat"/>
</dbReference>
<dbReference type="SUPFAM" id="SSF51338">
    <property type="entry name" value="Composite domain of metallo-dependent hydrolases"/>
    <property type="match status" value="1"/>
</dbReference>
<dbReference type="Proteomes" id="UP000619545">
    <property type="component" value="Unassembled WGS sequence"/>
</dbReference>
<gene>
    <name evidence="2" type="primary">pyrC</name>
    <name evidence="5" type="ORF">HA336_03655</name>
</gene>
<protein>
    <recommendedName>
        <fullName evidence="2">Dihydroorotase</fullName>
        <shortName evidence="2">DHOase</shortName>
        <ecNumber evidence="2">3.5.2.3</ecNumber>
    </recommendedName>
</protein>
<dbReference type="SMR" id="A0A832WKN2"/>
<dbReference type="GO" id="GO:0008270">
    <property type="term" value="F:zinc ion binding"/>
    <property type="evidence" value="ECO:0007669"/>
    <property type="project" value="UniProtKB-UniRule"/>
</dbReference>
<dbReference type="InterPro" id="IPR011059">
    <property type="entry name" value="Metal-dep_hydrolase_composite"/>
</dbReference>
<feature type="binding site" evidence="2">
    <location>
        <position position="180"/>
    </location>
    <ligand>
        <name>Zn(2+)</name>
        <dbReference type="ChEBI" id="CHEBI:29105"/>
        <label>2</label>
    </ligand>
</feature>
<dbReference type="Pfam" id="PF01979">
    <property type="entry name" value="Amidohydro_1"/>
    <property type="match status" value="1"/>
</dbReference>
<keyword evidence="2 5" id="KW-0378">Hydrolase</keyword>
<dbReference type="InterPro" id="IPR006680">
    <property type="entry name" value="Amidohydro-rel"/>
</dbReference>
<dbReference type="InterPro" id="IPR050138">
    <property type="entry name" value="DHOase/Allantoinase_Hydrolase"/>
</dbReference>
<evidence type="ECO:0000256" key="1">
    <source>
        <dbReference type="ARBA" id="ARBA00022975"/>
    </source>
</evidence>
<comment type="caution">
    <text evidence="5">The sequence shown here is derived from an EMBL/GenBank/DDBJ whole genome shotgun (WGS) entry which is preliminary data.</text>
</comment>
<dbReference type="HAMAP" id="MF_00220_A">
    <property type="entry name" value="PyrC_classI_A"/>
    <property type="match status" value="1"/>
</dbReference>
<feature type="binding site" evidence="2">
    <location>
        <position position="301"/>
    </location>
    <ligand>
        <name>substrate</name>
    </ligand>
</feature>
<dbReference type="InterPro" id="IPR004722">
    <property type="entry name" value="DHOase"/>
</dbReference>
<organism evidence="5 6">
    <name type="scientific">Methanopyrus kandleri</name>
    <dbReference type="NCBI Taxonomy" id="2320"/>
    <lineage>
        <taxon>Archaea</taxon>
        <taxon>Methanobacteriati</taxon>
        <taxon>Methanobacteriota</taxon>
        <taxon>Methanomada group</taxon>
        <taxon>Methanopyri</taxon>
        <taxon>Methanopyrales</taxon>
        <taxon>Methanopyraceae</taxon>
        <taxon>Methanopyrus</taxon>
    </lineage>
</organism>
<dbReference type="GO" id="GO:0005737">
    <property type="term" value="C:cytoplasm"/>
    <property type="evidence" value="ECO:0007669"/>
    <property type="project" value="TreeGrafter"/>
</dbReference>
<comment type="catalytic activity">
    <reaction evidence="2">
        <text>(S)-dihydroorotate + H2O = N-carbamoyl-L-aspartate + H(+)</text>
        <dbReference type="Rhea" id="RHEA:24296"/>
        <dbReference type="ChEBI" id="CHEBI:15377"/>
        <dbReference type="ChEBI" id="CHEBI:15378"/>
        <dbReference type="ChEBI" id="CHEBI:30864"/>
        <dbReference type="ChEBI" id="CHEBI:32814"/>
        <dbReference type="EC" id="3.5.2.3"/>
    </reaction>
</comment>
<dbReference type="GO" id="GO:0004151">
    <property type="term" value="F:dihydroorotase activity"/>
    <property type="evidence" value="ECO:0007669"/>
    <property type="project" value="UniProtKB-UniRule"/>
</dbReference>
<name>A0A832WKN2_9EURY</name>
<reference evidence="5" key="1">
    <citation type="journal article" date="2020" name="bioRxiv">
        <title>A rank-normalized archaeal taxonomy based on genome phylogeny resolves widespread incomplete and uneven classifications.</title>
        <authorList>
            <person name="Rinke C."/>
            <person name="Chuvochina M."/>
            <person name="Mussig A.J."/>
            <person name="Chaumeil P.-A."/>
            <person name="Waite D.W."/>
            <person name="Whitman W.B."/>
            <person name="Parks D.H."/>
            <person name="Hugenholtz P."/>
        </authorList>
    </citation>
    <scope>NUCLEOTIDE SEQUENCE</scope>
    <source>
        <strain evidence="5">UBA8853</strain>
    </source>
</reference>
<dbReference type="Gene3D" id="3.20.20.140">
    <property type="entry name" value="Metal-dependent hydrolases"/>
    <property type="match status" value="1"/>
</dbReference>
<accession>A0A832WKN2</accession>
<comment type="function">
    <text evidence="2">Catalyzes the reversible cyclization of carbamoyl aspartate to dihydroorotate.</text>
</comment>
<feature type="active site" evidence="2">
    <location>
        <position position="297"/>
    </location>
</feature>
<dbReference type="GO" id="GO:0044205">
    <property type="term" value="P:'de novo' UMP biosynthetic process"/>
    <property type="evidence" value="ECO:0007669"/>
    <property type="project" value="UniProtKB-UniRule"/>
</dbReference>
<comment type="similarity">
    <text evidence="2">Belongs to the metallo-dependent hydrolases superfamily. DHOase family. Class I DHOase subfamily.</text>
</comment>
<feature type="binding site" evidence="2">
    <location>
        <position position="229"/>
    </location>
    <ligand>
        <name>Zn(2+)</name>
        <dbReference type="ChEBI" id="CHEBI:29105"/>
        <label>2</label>
    </ligand>
</feature>
<dbReference type="GO" id="GO:0004038">
    <property type="term" value="F:allantoinase activity"/>
    <property type="evidence" value="ECO:0007669"/>
    <property type="project" value="TreeGrafter"/>
</dbReference>
<evidence type="ECO:0000313" key="6">
    <source>
        <dbReference type="Proteomes" id="UP000619545"/>
    </source>
</evidence>
<dbReference type="PANTHER" id="PTHR43668:SF2">
    <property type="entry name" value="ALLANTOINASE"/>
    <property type="match status" value="1"/>
</dbReference>
<dbReference type="UniPathway" id="UPA00070">
    <property type="reaction ID" value="UER00117"/>
</dbReference>
<dbReference type="PANTHER" id="PTHR43668">
    <property type="entry name" value="ALLANTOINASE"/>
    <property type="match status" value="1"/>
</dbReference>
<feature type="binding site" evidence="2">
    <location>
        <position position="146"/>
    </location>
    <ligand>
        <name>Zn(2+)</name>
        <dbReference type="ChEBI" id="CHEBI:29105"/>
        <label>2</label>
    </ligand>
</feature>
<feature type="binding site" evidence="2">
    <location>
        <position position="61"/>
    </location>
    <ligand>
        <name>Zn(2+)</name>
        <dbReference type="ChEBI" id="CHEBI:29105"/>
        <label>1</label>
    </ligand>
</feature>
<dbReference type="GO" id="GO:0006145">
    <property type="term" value="P:purine nucleobase catabolic process"/>
    <property type="evidence" value="ECO:0007669"/>
    <property type="project" value="TreeGrafter"/>
</dbReference>
<feature type="binding site" evidence="2">
    <location>
        <position position="63"/>
    </location>
    <ligand>
        <name>Zn(2+)</name>
        <dbReference type="ChEBI" id="CHEBI:29105"/>
        <label>1</label>
    </ligand>
</feature>
<feature type="domain" description="Amidohydrolase-related" evidence="3">
    <location>
        <begin position="259"/>
        <end position="369"/>
    </location>
</feature>
<dbReference type="SUPFAM" id="SSF51556">
    <property type="entry name" value="Metallo-dependent hydrolases"/>
    <property type="match status" value="1"/>
</dbReference>
<sequence length="426" mass="47525">MLALRVLLKGKILIGGRVREREVLAEDGWIVKIGKRLNEEADLTLELGKRELAVPAPIDLHVHCRDPHPDYPFGFKTETRRFLLGGVATVVDMPNTRPAPTTPETYYEKEELARENAEIEVIVAGGVRDSQCTKELVEAGAYVLGEVFLATSTDAPAVPWSTLPEIFRELSPDGPLTIFHPELDELVAERPARNLYEHLKNRPPEAETTAVGLLAGLKVRYPSRIHLSHVTLPESVKIAKGADITVDVTPHHLFFDVLRVDPEDPVFKVNPPLRGRHHRLGLLRAVRRGDVDVLASDHAPHILEDEFEDVPSGVTGGEIILPAALTLHRRFGLSLRDAVAMITCRPAKLLGRDDLGEVAVGKRARITVVRMREFVVRAEEFGEEDRKFPYDGMRMFGEPVKLIDGTKVYDLKESRREGKPVILEGE</sequence>
<evidence type="ECO:0000259" key="3">
    <source>
        <dbReference type="Pfam" id="PF01979"/>
    </source>
</evidence>
<dbReference type="OMA" id="SRLHVCH"/>
<dbReference type="Pfam" id="PF12890">
    <property type="entry name" value="DHOase"/>
    <property type="match status" value="1"/>
</dbReference>
<evidence type="ECO:0000313" key="5">
    <source>
        <dbReference type="EMBL" id="HII70310.1"/>
    </source>
</evidence>